<dbReference type="STRING" id="89065.SAMN05216605_10779"/>
<accession>A0A1G8DLE3</accession>
<dbReference type="Proteomes" id="UP000182894">
    <property type="component" value="Unassembled WGS sequence"/>
</dbReference>
<reference evidence="2" key="1">
    <citation type="submission" date="2016-10" db="EMBL/GenBank/DDBJ databases">
        <authorList>
            <person name="Varghese N."/>
            <person name="Submissions S."/>
        </authorList>
    </citation>
    <scope>NUCLEOTIDE SEQUENCE [LARGE SCALE GENOMIC DNA]</scope>
    <source>
        <strain evidence="2">ATCC 700689</strain>
    </source>
</reference>
<evidence type="ECO:0000313" key="1">
    <source>
        <dbReference type="EMBL" id="SDH58468.1"/>
    </source>
</evidence>
<protein>
    <submittedName>
        <fullName evidence="1">Uncharacterized protein</fullName>
    </submittedName>
</protein>
<dbReference type="AlphaFoldDB" id="A0A1G8DLE3"/>
<organism evidence="1 2">
    <name type="scientific">Pseudomonas abietaniphila</name>
    <dbReference type="NCBI Taxonomy" id="89065"/>
    <lineage>
        <taxon>Bacteria</taxon>
        <taxon>Pseudomonadati</taxon>
        <taxon>Pseudomonadota</taxon>
        <taxon>Gammaproteobacteria</taxon>
        <taxon>Pseudomonadales</taxon>
        <taxon>Pseudomonadaceae</taxon>
        <taxon>Pseudomonas</taxon>
    </lineage>
</organism>
<dbReference type="RefSeq" id="WP_167362070.1">
    <property type="nucleotide sequence ID" value="NZ_FNCO01000007.1"/>
</dbReference>
<evidence type="ECO:0000313" key="2">
    <source>
        <dbReference type="Proteomes" id="UP000182894"/>
    </source>
</evidence>
<name>A0A1G8DLE3_9PSED</name>
<dbReference type="EMBL" id="FNCO01000007">
    <property type="protein sequence ID" value="SDH58468.1"/>
    <property type="molecule type" value="Genomic_DNA"/>
</dbReference>
<gene>
    <name evidence="1" type="ORF">SAMN05216605_10779</name>
</gene>
<proteinExistence type="predicted"/>
<sequence>MPGKHQNVGKSPDQISIFFEIKRLTRDENGFYFLARRSLYLSVTR</sequence>
<keyword evidence="2" id="KW-1185">Reference proteome</keyword>